<dbReference type="GO" id="GO:0016787">
    <property type="term" value="F:hydrolase activity"/>
    <property type="evidence" value="ECO:0007669"/>
    <property type="project" value="UniProtKB-KW"/>
</dbReference>
<comment type="caution">
    <text evidence="5">The sequence shown here is derived from an EMBL/GenBank/DDBJ whole genome shotgun (WGS) entry which is preliminary data.</text>
</comment>
<dbReference type="SUPFAM" id="SSF50199">
    <property type="entry name" value="Staphylococcal nuclease"/>
    <property type="match status" value="1"/>
</dbReference>
<keyword evidence="6" id="KW-1185">Reference proteome</keyword>
<dbReference type="OrthoDB" id="4376109at2"/>
<dbReference type="SMART" id="SM00318">
    <property type="entry name" value="SNc"/>
    <property type="match status" value="1"/>
</dbReference>
<evidence type="ECO:0000256" key="3">
    <source>
        <dbReference type="ARBA" id="ARBA00022801"/>
    </source>
</evidence>
<name>A0A6N8FYB9_9CHRO</name>
<dbReference type="EMBL" id="NAPY01000020">
    <property type="protein sequence ID" value="MUL37335.1"/>
    <property type="molecule type" value="Genomic_DNA"/>
</dbReference>
<dbReference type="GO" id="GO:0004519">
    <property type="term" value="F:endonuclease activity"/>
    <property type="evidence" value="ECO:0007669"/>
    <property type="project" value="UniProtKB-KW"/>
</dbReference>
<evidence type="ECO:0000259" key="4">
    <source>
        <dbReference type="PROSITE" id="PS50830"/>
    </source>
</evidence>
<organism evidence="5 6">
    <name type="scientific">Gloeocapsopsis dulcis AAB1 = 1H9</name>
    <dbReference type="NCBI Taxonomy" id="1433147"/>
    <lineage>
        <taxon>Bacteria</taxon>
        <taxon>Bacillati</taxon>
        <taxon>Cyanobacteriota</taxon>
        <taxon>Cyanophyceae</taxon>
        <taxon>Oscillatoriophycideae</taxon>
        <taxon>Chroococcales</taxon>
        <taxon>Chroococcaceae</taxon>
        <taxon>Gloeocapsopsis</taxon>
        <taxon>Gloeocapsopsis dulcis</taxon>
    </lineage>
</organism>
<feature type="domain" description="TNase-like" evidence="4">
    <location>
        <begin position="39"/>
        <end position="169"/>
    </location>
</feature>
<dbReference type="Gene3D" id="2.40.50.90">
    <property type="match status" value="1"/>
</dbReference>
<evidence type="ECO:0000313" key="5">
    <source>
        <dbReference type="EMBL" id="MUL37335.1"/>
    </source>
</evidence>
<proteinExistence type="predicted"/>
<dbReference type="PROSITE" id="PS50830">
    <property type="entry name" value="TNASE_3"/>
    <property type="match status" value="1"/>
</dbReference>
<protein>
    <submittedName>
        <fullName evidence="5">Nuclease</fullName>
    </submittedName>
</protein>
<dbReference type="PANTHER" id="PTHR12302">
    <property type="entry name" value="EBNA2 BINDING PROTEIN P100"/>
    <property type="match status" value="1"/>
</dbReference>
<dbReference type="InterPro" id="IPR035437">
    <property type="entry name" value="SNase_OB-fold_sf"/>
</dbReference>
<evidence type="ECO:0000256" key="2">
    <source>
        <dbReference type="ARBA" id="ARBA00022759"/>
    </source>
</evidence>
<dbReference type="InterPro" id="IPR016071">
    <property type="entry name" value="Staphylococal_nuclease_OB-fold"/>
</dbReference>
<keyword evidence="3" id="KW-0378">Hydrolase</keyword>
<gene>
    <name evidence="5" type="ORF">BWI75_13565</name>
</gene>
<dbReference type="Proteomes" id="UP000441797">
    <property type="component" value="Unassembled WGS sequence"/>
</dbReference>
<sequence>MKTRGQRSGFRGQGHAKFRIVFVLLLLLILGCQPESTPQGKIVKVTRVVSGNTLEVIGLEAQRNFNSRVRLIGIDAPDLQQQPWGQTAKQQLETIVQGNNVLLEFDVQEKDSFGRYQAYVWHDKVLLNELLVAHGYVLAVARNPNDKYTQQLNRAQESARLMERGIWNPSQPMRFTPAEFRRQLILRRHRTQSLLYQSRQS</sequence>
<keyword evidence="2" id="KW-0255">Endonuclease</keyword>
<dbReference type="PROSITE" id="PS51257">
    <property type="entry name" value="PROKAR_LIPOPROTEIN"/>
    <property type="match status" value="1"/>
</dbReference>
<dbReference type="AlphaFoldDB" id="A0A6N8FYB9"/>
<accession>A0A6N8FYB9</accession>
<evidence type="ECO:0000313" key="6">
    <source>
        <dbReference type="Proteomes" id="UP000441797"/>
    </source>
</evidence>
<evidence type="ECO:0000256" key="1">
    <source>
        <dbReference type="ARBA" id="ARBA00022722"/>
    </source>
</evidence>
<dbReference type="PANTHER" id="PTHR12302:SF3">
    <property type="entry name" value="SERINE_THREONINE-PROTEIN KINASE 31"/>
    <property type="match status" value="1"/>
</dbReference>
<reference evidence="5 6" key="1">
    <citation type="journal article" date="2019" name="Front. Microbiol.">
        <title>Genomic Features for Desiccation Tolerance and Sugar Biosynthesis in the Extremophile Gloeocapsopsis sp. UTEX B3054.</title>
        <authorList>
            <person name="Urrejola C."/>
            <person name="Alcorta J."/>
            <person name="Salas L."/>
            <person name="Vasquez M."/>
            <person name="Polz M.F."/>
            <person name="Vicuna R."/>
            <person name="Diez B."/>
        </authorList>
    </citation>
    <scope>NUCLEOTIDE SEQUENCE [LARGE SCALE GENOMIC DNA]</scope>
    <source>
        <strain evidence="5 6">1H9</strain>
    </source>
</reference>
<keyword evidence="1" id="KW-0540">Nuclease</keyword>
<dbReference type="Pfam" id="PF00565">
    <property type="entry name" value="SNase"/>
    <property type="match status" value="1"/>
</dbReference>